<dbReference type="InterPro" id="IPR049539">
    <property type="entry name" value="SPL"/>
</dbReference>
<accession>A0A3B1BDQ4</accession>
<protein>
    <submittedName>
        <fullName evidence="1">Spore photoproduct lyase</fullName>
        <ecNumber evidence="1">4.1.99.-</ecNumber>
    </submittedName>
</protein>
<dbReference type="GO" id="GO:0003913">
    <property type="term" value="F:DNA photolyase activity"/>
    <property type="evidence" value="ECO:0007669"/>
    <property type="project" value="TreeGrafter"/>
</dbReference>
<dbReference type="GO" id="GO:1904047">
    <property type="term" value="F:S-adenosyl-L-methionine binding"/>
    <property type="evidence" value="ECO:0007669"/>
    <property type="project" value="TreeGrafter"/>
</dbReference>
<organism evidence="1">
    <name type="scientific">hydrothermal vent metagenome</name>
    <dbReference type="NCBI Taxonomy" id="652676"/>
    <lineage>
        <taxon>unclassified sequences</taxon>
        <taxon>metagenomes</taxon>
        <taxon>ecological metagenomes</taxon>
    </lineage>
</organism>
<sequence>MKSHKPYKQKFTTISSQTIFPLLTEDEQHFIRTQAETMRFTLQELRQVCEITRDLNMWEGATIQQIWPALETKKHLIKELKSHWADLKNNAIQYPDTQDSSNLPTQKLKLATIAKERLGLGYCPVASPRTRCCNLMTLDAIDNCGFDCSYCSIQAFYHENKIFFDQGFADKLQALELDPNETYHIGTGQSSDSLMWGNKHGILDALCQFAHANPNVILELKTKSKNINYLLEHEIPPNIICTWSLSTPTLISNEEHRTATLEDRLDAARQVANQGILVGFHFHPMIHYSHWQEDYSAIFSSLQTMFSPPEVALVSLGTLTFTKGVIKQIRQRGLKSKILQLPLVETSGKLSYPDEMKLEMFSHVYNSLSTWHDEVFFYLCMENNRLWQPVFGYEYPTNEDFEIAMKRHYMGKVRGIDPTITNR</sequence>
<dbReference type="GO" id="GO:0051539">
    <property type="term" value="F:4 iron, 4 sulfur cluster binding"/>
    <property type="evidence" value="ECO:0007669"/>
    <property type="project" value="TreeGrafter"/>
</dbReference>
<gene>
    <name evidence="1" type="ORF">MNBD_GAMMA26-316</name>
</gene>
<dbReference type="PANTHER" id="PTHR37822">
    <property type="entry name" value="SPORE PHOTOPRODUCT LYASE-RELATED"/>
    <property type="match status" value="1"/>
</dbReference>
<proteinExistence type="predicted"/>
<reference evidence="1" key="1">
    <citation type="submission" date="2018-06" db="EMBL/GenBank/DDBJ databases">
        <authorList>
            <person name="Zhirakovskaya E."/>
        </authorList>
    </citation>
    <scope>NUCLEOTIDE SEQUENCE</scope>
</reference>
<dbReference type="EC" id="4.1.99.-" evidence="1"/>
<name>A0A3B1BDQ4_9ZZZZ</name>
<evidence type="ECO:0000313" key="1">
    <source>
        <dbReference type="EMBL" id="VAX09528.1"/>
    </source>
</evidence>
<dbReference type="Pfam" id="PF20903">
    <property type="entry name" value="SPL"/>
    <property type="match status" value="1"/>
</dbReference>
<dbReference type="Gene3D" id="3.80.30.30">
    <property type="match status" value="1"/>
</dbReference>
<dbReference type="AlphaFoldDB" id="A0A3B1BDQ4"/>
<dbReference type="GO" id="GO:0042601">
    <property type="term" value="C:endospore-forming forespore"/>
    <property type="evidence" value="ECO:0007669"/>
    <property type="project" value="TreeGrafter"/>
</dbReference>
<dbReference type="EMBL" id="UOFX01000053">
    <property type="protein sequence ID" value="VAX09528.1"/>
    <property type="molecule type" value="Genomic_DNA"/>
</dbReference>
<keyword evidence="1" id="KW-0456">Lyase</keyword>
<dbReference type="PANTHER" id="PTHR37822:SF2">
    <property type="entry name" value="SPORE PHOTOPRODUCT LYASE"/>
    <property type="match status" value="1"/>
</dbReference>